<accession>A0A3G6JC83</accession>
<dbReference type="Proteomes" id="UP000269019">
    <property type="component" value="Chromosome"/>
</dbReference>
<protein>
    <submittedName>
        <fullName evidence="1">Uncharacterized protein</fullName>
    </submittedName>
</protein>
<name>A0A3G6JC83_9CORY</name>
<proteinExistence type="predicted"/>
<dbReference type="AlphaFoldDB" id="A0A3G6JC83"/>
<keyword evidence="2" id="KW-1185">Reference proteome</keyword>
<organism evidence="1 2">
    <name type="scientific">Corynebacterium choanae</name>
    <dbReference type="NCBI Taxonomy" id="1862358"/>
    <lineage>
        <taxon>Bacteria</taxon>
        <taxon>Bacillati</taxon>
        <taxon>Actinomycetota</taxon>
        <taxon>Actinomycetes</taxon>
        <taxon>Mycobacteriales</taxon>
        <taxon>Corynebacteriaceae</taxon>
        <taxon>Corynebacterium</taxon>
    </lineage>
</organism>
<evidence type="ECO:0000313" key="2">
    <source>
        <dbReference type="Proteomes" id="UP000269019"/>
    </source>
</evidence>
<dbReference type="KEGG" id="ccho:CCHOA_06910"/>
<dbReference type="EMBL" id="CP033896">
    <property type="protein sequence ID" value="AZA13774.1"/>
    <property type="molecule type" value="Genomic_DNA"/>
</dbReference>
<sequence length="93" mass="10259">MNPGRFAVASKHLRPQHVFTERFNWGKHYCLHLPTLLLPLADCSPPVGETHLRWLNRKNHRRIAHLELLAAATAATAATATSPAATTACGRID</sequence>
<reference evidence="1 2" key="1">
    <citation type="submission" date="2018-11" db="EMBL/GenBank/DDBJ databases">
        <authorList>
            <person name="Kleinhagauer T."/>
            <person name="Glaeser S.P."/>
            <person name="Spergser J."/>
            <person name="Ruckert C."/>
            <person name="Kaempfer P."/>
            <person name="Busse H.-J."/>
        </authorList>
    </citation>
    <scope>NUCLEOTIDE SEQUENCE [LARGE SCALE GENOMIC DNA]</scope>
    <source>
        <strain evidence="1 2">200CH</strain>
    </source>
</reference>
<gene>
    <name evidence="1" type="ORF">CCHOA_06910</name>
</gene>
<evidence type="ECO:0000313" key="1">
    <source>
        <dbReference type="EMBL" id="AZA13774.1"/>
    </source>
</evidence>